<reference evidence="1" key="1">
    <citation type="submission" date="2019-04" db="EMBL/GenBank/DDBJ databases">
        <authorList>
            <person name="Brambilla D."/>
        </authorList>
    </citation>
    <scope>NUCLEOTIDE SEQUENCE</scope>
    <source>
        <strain evidence="1">BAL1</strain>
    </source>
</reference>
<name>A0A486XV34_9GAMM</name>
<protein>
    <submittedName>
        <fullName evidence="1">Uncharacterized protein</fullName>
    </submittedName>
</protein>
<gene>
    <name evidence="1" type="ORF">BAL341_3512</name>
</gene>
<organism evidence="1">
    <name type="scientific">Rheinheimera sp. BAL341</name>
    <dbReference type="NCBI Taxonomy" id="1708203"/>
    <lineage>
        <taxon>Bacteria</taxon>
        <taxon>Pseudomonadati</taxon>
        <taxon>Pseudomonadota</taxon>
        <taxon>Gammaproteobacteria</taxon>
        <taxon>Chromatiales</taxon>
        <taxon>Chromatiaceae</taxon>
        <taxon>Rheinheimera</taxon>
    </lineage>
</organism>
<sequence length="45" mass="5310">MNNTWLNNRVFSNLITISGLLRIFNKAKQQQQKSRQLAAFSQHYT</sequence>
<dbReference type="AlphaFoldDB" id="A0A486XV34"/>
<accession>A0A486XV34</accession>
<proteinExistence type="predicted"/>
<evidence type="ECO:0000313" key="1">
    <source>
        <dbReference type="EMBL" id="VHO06497.1"/>
    </source>
</evidence>
<dbReference type="EMBL" id="CAAJGR010000034">
    <property type="protein sequence ID" value="VHO06497.1"/>
    <property type="molecule type" value="Genomic_DNA"/>
</dbReference>